<dbReference type="CDD" id="cd06899">
    <property type="entry name" value="lectin_legume_LecRK_Arcelin_ConA"/>
    <property type="match status" value="1"/>
</dbReference>
<evidence type="ECO:0000259" key="4">
    <source>
        <dbReference type="Pfam" id="PF00139"/>
    </source>
</evidence>
<comment type="similarity">
    <text evidence="1">Belongs to the leguminous lectin family.</text>
</comment>
<keyword evidence="6" id="KW-1185">Reference proteome</keyword>
<dbReference type="InterPro" id="IPR019825">
    <property type="entry name" value="Lectin_legB_Mn/Ca_BS"/>
</dbReference>
<dbReference type="GO" id="GO:0030246">
    <property type="term" value="F:carbohydrate binding"/>
    <property type="evidence" value="ECO:0007669"/>
    <property type="project" value="UniProtKB-KW"/>
</dbReference>
<evidence type="ECO:0000256" key="3">
    <source>
        <dbReference type="SAM" id="SignalP"/>
    </source>
</evidence>
<evidence type="ECO:0000256" key="1">
    <source>
        <dbReference type="ARBA" id="ARBA00007606"/>
    </source>
</evidence>
<reference evidence="5" key="1">
    <citation type="submission" date="2020-08" db="EMBL/GenBank/DDBJ databases">
        <title>Plant Genome Project.</title>
        <authorList>
            <person name="Zhang R.-G."/>
        </authorList>
    </citation>
    <scope>NUCLEOTIDE SEQUENCE</scope>
    <source>
        <strain evidence="5">WSP0</strain>
        <tissue evidence="5">Leaf</tissue>
    </source>
</reference>
<evidence type="ECO:0000313" key="6">
    <source>
        <dbReference type="Proteomes" id="UP000823749"/>
    </source>
</evidence>
<dbReference type="EMBL" id="JACTNZ010000010">
    <property type="protein sequence ID" value="KAG5529897.1"/>
    <property type="molecule type" value="Genomic_DNA"/>
</dbReference>
<dbReference type="PROSITE" id="PS00307">
    <property type="entry name" value="LECTIN_LEGUME_BETA"/>
    <property type="match status" value="1"/>
</dbReference>
<proteinExistence type="inferred from homology"/>
<feature type="signal peptide" evidence="3">
    <location>
        <begin position="1"/>
        <end position="26"/>
    </location>
</feature>
<protein>
    <recommendedName>
        <fullName evidence="4">Legume lectin domain-containing protein</fullName>
    </recommendedName>
</protein>
<feature type="chain" id="PRO_5043507221" description="Legume lectin domain-containing protein" evidence="3">
    <location>
        <begin position="27"/>
        <end position="240"/>
    </location>
</feature>
<dbReference type="InterPro" id="IPR050258">
    <property type="entry name" value="Leguminous_Lectin"/>
</dbReference>
<accession>A0AAV6IN53</accession>
<dbReference type="Gene3D" id="2.60.120.200">
    <property type="match status" value="1"/>
</dbReference>
<dbReference type="Pfam" id="PF00139">
    <property type="entry name" value="Lectin_legB"/>
    <property type="match status" value="1"/>
</dbReference>
<organism evidence="5 6">
    <name type="scientific">Rhododendron griersonianum</name>
    <dbReference type="NCBI Taxonomy" id="479676"/>
    <lineage>
        <taxon>Eukaryota</taxon>
        <taxon>Viridiplantae</taxon>
        <taxon>Streptophyta</taxon>
        <taxon>Embryophyta</taxon>
        <taxon>Tracheophyta</taxon>
        <taxon>Spermatophyta</taxon>
        <taxon>Magnoliopsida</taxon>
        <taxon>eudicotyledons</taxon>
        <taxon>Gunneridae</taxon>
        <taxon>Pentapetalae</taxon>
        <taxon>asterids</taxon>
        <taxon>Ericales</taxon>
        <taxon>Ericaceae</taxon>
        <taxon>Ericoideae</taxon>
        <taxon>Rhodoreae</taxon>
        <taxon>Rhododendron</taxon>
    </lineage>
</organism>
<dbReference type="InterPro" id="IPR013320">
    <property type="entry name" value="ConA-like_dom_sf"/>
</dbReference>
<dbReference type="InterPro" id="IPR001220">
    <property type="entry name" value="Legume_lectin_dom"/>
</dbReference>
<name>A0AAV6IN53_9ERIC</name>
<gene>
    <name evidence="5" type="ORF">RHGRI_030317</name>
</gene>
<keyword evidence="3" id="KW-0732">Signal</keyword>
<dbReference type="SUPFAM" id="SSF49899">
    <property type="entry name" value="Concanavalin A-like lectins/glucanases"/>
    <property type="match status" value="1"/>
</dbReference>
<evidence type="ECO:0000256" key="2">
    <source>
        <dbReference type="ARBA" id="ARBA00022734"/>
    </source>
</evidence>
<evidence type="ECO:0000313" key="5">
    <source>
        <dbReference type="EMBL" id="KAG5529897.1"/>
    </source>
</evidence>
<sequence>MGLAATSVVLIPLLLSLFVTVPPVTAKLKTTNIRFDYFNDTSKPGKVFHVDSPATIHNDALQVTMDSINSAALINQSGRILYKSPFTLWEGQNVTDRVASFNSSFLVNLNRVESSTPGEGLTFVVAPDLNLPPHSYGEFLGLTNSTTDGNNTNHLIAVELDTFKEDFDPDSNHVGLNINSVRSNITRSLTPLRFQLVGEGKTNNFFNVWVQYDGIKKVSSKETSSQQCYKYRCSNTVVYV</sequence>
<dbReference type="AlphaFoldDB" id="A0AAV6IN53"/>
<comment type="caution">
    <text evidence="5">The sequence shown here is derived from an EMBL/GenBank/DDBJ whole genome shotgun (WGS) entry which is preliminary data.</text>
</comment>
<dbReference type="Proteomes" id="UP000823749">
    <property type="component" value="Chromosome 10"/>
</dbReference>
<keyword evidence="2" id="KW-0430">Lectin</keyword>
<dbReference type="PANTHER" id="PTHR32401">
    <property type="entry name" value="CONCANAVALIN A-LIKE LECTIN FAMILY PROTEIN"/>
    <property type="match status" value="1"/>
</dbReference>
<feature type="domain" description="Legume lectin" evidence="4">
    <location>
        <begin position="34"/>
        <end position="217"/>
    </location>
</feature>
<dbReference type="PANTHER" id="PTHR32401:SF48">
    <property type="entry name" value="LEGUME LECTIN DOMAIN-CONTAINING PROTEIN"/>
    <property type="match status" value="1"/>
</dbReference>